<dbReference type="Proteomes" id="UP000000238">
    <property type="component" value="Chromosome"/>
</dbReference>
<dbReference type="RefSeq" id="WP_011399372.1">
    <property type="nucleotide sequence ID" value="NC_007645.1"/>
</dbReference>
<name>Q2SAL1_HAHCH</name>
<dbReference type="InterPro" id="IPR008979">
    <property type="entry name" value="Galactose-bd-like_sf"/>
</dbReference>
<evidence type="ECO:0000313" key="1">
    <source>
        <dbReference type="EMBL" id="ABC32313.1"/>
    </source>
</evidence>
<keyword evidence="2" id="KW-1185">Reference proteome</keyword>
<gene>
    <name evidence="1" type="ordered locus">HCH_05656</name>
</gene>
<protein>
    <submittedName>
        <fullName evidence="1">Probable phage protein</fullName>
    </submittedName>
</protein>
<proteinExistence type="predicted"/>
<dbReference type="OrthoDB" id="1633523at2"/>
<organism evidence="1 2">
    <name type="scientific">Hahella chejuensis (strain KCTC 2396)</name>
    <dbReference type="NCBI Taxonomy" id="349521"/>
    <lineage>
        <taxon>Bacteria</taxon>
        <taxon>Pseudomonadati</taxon>
        <taxon>Pseudomonadota</taxon>
        <taxon>Gammaproteobacteria</taxon>
        <taxon>Oceanospirillales</taxon>
        <taxon>Hahellaceae</taxon>
        <taxon>Hahella</taxon>
    </lineage>
</organism>
<dbReference type="KEGG" id="hch:HCH_05656"/>
<dbReference type="HOGENOM" id="CLU_048557_0_0_6"/>
<dbReference type="AlphaFoldDB" id="Q2SAL1"/>
<dbReference type="EMBL" id="CP000155">
    <property type="protein sequence ID" value="ABC32313.1"/>
    <property type="molecule type" value="Genomic_DNA"/>
</dbReference>
<dbReference type="SUPFAM" id="SSF49785">
    <property type="entry name" value="Galactose-binding domain-like"/>
    <property type="match status" value="1"/>
</dbReference>
<dbReference type="STRING" id="349521.HCH_05656"/>
<accession>Q2SAL1</accession>
<sequence length="414" mass="46171">MAYESGTAGDYVDLLMRLYQFVTQTMTPVEQRWRALRWIGYKRIFCSSELGGYEAFRGFDADSASEWLTAQSQAAPSHLGLELVRPLEVRAFTLRGAGKASRSPKSFTLEGSDDGEVWTAQETWNDQSWSNAQFREYSVSTPSIGAKTHWRILIHANNGDWGYSGLRDFDLLETLETSRISHGVPAQLILQGPGLSGNDAVFVGIETYASPTTDIFNWRLAGFSGFVEANGFSKQPGASPMMGFPVWNAAMPYWFVANGQRIVCVVKVDTSYMTFYLGKFLPYATPGQFPYPLLAAGMTPTDALTRYSDGSLVLPYKGNRANFKFRFIDGEWLQPESWPWNNSVITRDTEGHYPLMPIVLNDPANTYGELDGVYFVPGFANAVESTVVADGLEHLVVQDVFRTGVRDYFALRLA</sequence>
<dbReference type="eggNOG" id="ENOG5032WAA">
    <property type="taxonomic scope" value="Bacteria"/>
</dbReference>
<reference evidence="1 2" key="1">
    <citation type="journal article" date="2005" name="Nucleic Acids Res.">
        <title>Genomic blueprint of Hahella chejuensis, a marine microbe producing an algicidal agent.</title>
        <authorList>
            <person name="Jeong H."/>
            <person name="Yim J.H."/>
            <person name="Lee C."/>
            <person name="Choi S.-H."/>
            <person name="Park Y.K."/>
            <person name="Yoon S.H."/>
            <person name="Hur C.-G."/>
            <person name="Kang H.-Y."/>
            <person name="Kim D."/>
            <person name="Lee H.H."/>
            <person name="Park K.H."/>
            <person name="Park S.-H."/>
            <person name="Park H.-S."/>
            <person name="Lee H.K."/>
            <person name="Oh T.K."/>
            <person name="Kim J.F."/>
        </authorList>
    </citation>
    <scope>NUCLEOTIDE SEQUENCE [LARGE SCALE GENOMIC DNA]</scope>
    <source>
        <strain evidence="1 2">KCTC 2396</strain>
    </source>
</reference>
<dbReference type="Gene3D" id="2.60.120.260">
    <property type="entry name" value="Galactose-binding domain-like"/>
    <property type="match status" value="1"/>
</dbReference>
<evidence type="ECO:0000313" key="2">
    <source>
        <dbReference type="Proteomes" id="UP000000238"/>
    </source>
</evidence>